<evidence type="ECO:0000313" key="2">
    <source>
        <dbReference type="Proteomes" id="UP000215223"/>
    </source>
</evidence>
<organism evidence="1 2">
    <name type="scientific">Amycolatopsis thailandensis</name>
    <dbReference type="NCBI Taxonomy" id="589330"/>
    <lineage>
        <taxon>Bacteria</taxon>
        <taxon>Bacillati</taxon>
        <taxon>Actinomycetota</taxon>
        <taxon>Actinomycetes</taxon>
        <taxon>Pseudonocardiales</taxon>
        <taxon>Pseudonocardiaceae</taxon>
        <taxon>Amycolatopsis</taxon>
    </lineage>
</organism>
<sequence>MPQQVPRVVKEQHAKFDDIVDTAVAYATETMRKVPPEMAWGATTGLLQDSTNGMDPNTALMHALATAAAACVRLAKLQDDTRPEPVP</sequence>
<dbReference type="Proteomes" id="UP000215223">
    <property type="component" value="Unassembled WGS sequence"/>
</dbReference>
<gene>
    <name evidence="1" type="ORF">CFP71_27875</name>
</gene>
<evidence type="ECO:0000313" key="1">
    <source>
        <dbReference type="EMBL" id="OXM50256.1"/>
    </source>
</evidence>
<reference evidence="1 2" key="1">
    <citation type="submission" date="2017-07" db="EMBL/GenBank/DDBJ databases">
        <title>Amycolatopsis thailandensis Genome sequencing and assembly.</title>
        <authorList>
            <person name="Kaur N."/>
            <person name="Mayilraj S."/>
        </authorList>
    </citation>
    <scope>NUCLEOTIDE SEQUENCE [LARGE SCALE GENOMIC DNA]</scope>
    <source>
        <strain evidence="1 2">JCM 16380</strain>
    </source>
</reference>
<accession>A0A229RUD6</accession>
<keyword evidence="2" id="KW-1185">Reference proteome</keyword>
<dbReference type="EMBL" id="NMQT01000102">
    <property type="protein sequence ID" value="OXM50256.1"/>
    <property type="molecule type" value="Genomic_DNA"/>
</dbReference>
<dbReference type="RefSeq" id="WP_093936917.1">
    <property type="nucleotide sequence ID" value="NZ_NMQT01000102.1"/>
</dbReference>
<dbReference type="AlphaFoldDB" id="A0A229RUD6"/>
<name>A0A229RUD6_9PSEU</name>
<comment type="caution">
    <text evidence="1">The sequence shown here is derived from an EMBL/GenBank/DDBJ whole genome shotgun (WGS) entry which is preliminary data.</text>
</comment>
<proteinExistence type="predicted"/>
<protein>
    <submittedName>
        <fullName evidence="1">Uncharacterized protein</fullName>
    </submittedName>
</protein>